<name>A0AA40SRL5_9MICO</name>
<protein>
    <submittedName>
        <fullName evidence="2">Uncharacterized protein</fullName>
    </submittedName>
</protein>
<proteinExistence type="predicted"/>
<feature type="compositionally biased region" description="Basic residues" evidence="1">
    <location>
        <begin position="1"/>
        <end position="10"/>
    </location>
</feature>
<keyword evidence="3" id="KW-1185">Reference proteome</keyword>
<dbReference type="RefSeq" id="WP_183500665.1">
    <property type="nucleotide sequence ID" value="NZ_BAABCO010000003.1"/>
</dbReference>
<dbReference type="Proteomes" id="UP000549113">
    <property type="component" value="Unassembled WGS sequence"/>
</dbReference>
<organism evidence="2 3">
    <name type="scientific">Microbacterium invictum</name>
    <dbReference type="NCBI Taxonomy" id="515415"/>
    <lineage>
        <taxon>Bacteria</taxon>
        <taxon>Bacillati</taxon>
        <taxon>Actinomycetota</taxon>
        <taxon>Actinomycetes</taxon>
        <taxon>Micrococcales</taxon>
        <taxon>Microbacteriaceae</taxon>
        <taxon>Microbacterium</taxon>
    </lineage>
</organism>
<accession>A0AA40SRL5</accession>
<feature type="compositionally biased region" description="Low complexity" evidence="1">
    <location>
        <begin position="69"/>
        <end position="91"/>
    </location>
</feature>
<evidence type="ECO:0000313" key="3">
    <source>
        <dbReference type="Proteomes" id="UP000549113"/>
    </source>
</evidence>
<sequence>MRSCRPRHPSHFSGNRTDLSGRPLYAGAVRRMMLDGLDADGVDDLARLTYGILAPLDPDRRLTVTADGPECAADPEPAACAADPQPVAAPS</sequence>
<gene>
    <name evidence="2" type="ORF">BKA10_002950</name>
</gene>
<evidence type="ECO:0000256" key="1">
    <source>
        <dbReference type="SAM" id="MobiDB-lite"/>
    </source>
</evidence>
<evidence type="ECO:0000313" key="2">
    <source>
        <dbReference type="EMBL" id="MBB4141156.1"/>
    </source>
</evidence>
<comment type="caution">
    <text evidence="2">The sequence shown here is derived from an EMBL/GenBank/DDBJ whole genome shotgun (WGS) entry which is preliminary data.</text>
</comment>
<feature type="region of interest" description="Disordered" evidence="1">
    <location>
        <begin position="65"/>
        <end position="91"/>
    </location>
</feature>
<feature type="region of interest" description="Disordered" evidence="1">
    <location>
        <begin position="1"/>
        <end position="20"/>
    </location>
</feature>
<reference evidence="2 3" key="1">
    <citation type="submission" date="2020-08" db="EMBL/GenBank/DDBJ databases">
        <title>Sequencing the genomes of 1000 actinobacteria strains.</title>
        <authorList>
            <person name="Klenk H.-P."/>
        </authorList>
    </citation>
    <scope>NUCLEOTIDE SEQUENCE [LARGE SCALE GENOMIC DNA]</scope>
    <source>
        <strain evidence="2 3">DSM 19600</strain>
    </source>
</reference>
<dbReference type="EMBL" id="JACIFH010000001">
    <property type="protein sequence ID" value="MBB4141156.1"/>
    <property type="molecule type" value="Genomic_DNA"/>
</dbReference>
<dbReference type="AlphaFoldDB" id="A0AA40SRL5"/>